<feature type="region of interest" description="Disordered" evidence="1">
    <location>
        <begin position="1"/>
        <end position="24"/>
    </location>
</feature>
<accession>A0A8H6IIZ7</accession>
<reference evidence="2 3" key="1">
    <citation type="submission" date="2020-07" db="EMBL/GenBank/DDBJ databases">
        <title>Comparative genomics of pyrophilous fungi reveals a link between fire events and developmental genes.</title>
        <authorList>
            <consortium name="DOE Joint Genome Institute"/>
            <person name="Steindorff A.S."/>
            <person name="Carver A."/>
            <person name="Calhoun S."/>
            <person name="Stillman K."/>
            <person name="Liu H."/>
            <person name="Lipzen A."/>
            <person name="Pangilinan J."/>
            <person name="Labutti K."/>
            <person name="Bruns T.D."/>
            <person name="Grigoriev I.V."/>
        </authorList>
    </citation>
    <scope>NUCLEOTIDE SEQUENCE [LARGE SCALE GENOMIC DNA]</scope>
    <source>
        <strain evidence="2 3">CBS 144469</strain>
    </source>
</reference>
<protein>
    <submittedName>
        <fullName evidence="2">Uncharacterized protein</fullName>
    </submittedName>
</protein>
<name>A0A8H6IIZ7_9AGAR</name>
<sequence>MATTSQPQAEDACSLVESPAGSPEPEVDWGWEYFLNFDDYCLREGDKVSTPAIAAPLSEVPPIESITSVVSAKKVRFADEIEEKHKAVHFSDWDEYIVYILTTPPLPQCAFSAFDVELVFESEPCSEEQVSHCEPDDLDLIEDWVHLLSLERDVTASMEEARRISDPSFRICLD</sequence>
<evidence type="ECO:0000256" key="1">
    <source>
        <dbReference type="SAM" id="MobiDB-lite"/>
    </source>
</evidence>
<proteinExistence type="predicted"/>
<dbReference type="Proteomes" id="UP000521943">
    <property type="component" value="Unassembled WGS sequence"/>
</dbReference>
<gene>
    <name evidence="2" type="ORF">DFP72DRAFT_1058335</name>
</gene>
<comment type="caution">
    <text evidence="2">The sequence shown here is derived from an EMBL/GenBank/DDBJ whole genome shotgun (WGS) entry which is preliminary data.</text>
</comment>
<keyword evidence="3" id="KW-1185">Reference proteome</keyword>
<organism evidence="2 3">
    <name type="scientific">Ephemerocybe angulata</name>
    <dbReference type="NCBI Taxonomy" id="980116"/>
    <lineage>
        <taxon>Eukaryota</taxon>
        <taxon>Fungi</taxon>
        <taxon>Dikarya</taxon>
        <taxon>Basidiomycota</taxon>
        <taxon>Agaricomycotina</taxon>
        <taxon>Agaricomycetes</taxon>
        <taxon>Agaricomycetidae</taxon>
        <taxon>Agaricales</taxon>
        <taxon>Agaricineae</taxon>
        <taxon>Psathyrellaceae</taxon>
        <taxon>Ephemerocybe</taxon>
    </lineage>
</organism>
<dbReference type="AlphaFoldDB" id="A0A8H6IIZ7"/>
<evidence type="ECO:0000313" key="3">
    <source>
        <dbReference type="Proteomes" id="UP000521943"/>
    </source>
</evidence>
<evidence type="ECO:0000313" key="2">
    <source>
        <dbReference type="EMBL" id="KAF6765774.1"/>
    </source>
</evidence>
<dbReference type="EMBL" id="JACGCI010000002">
    <property type="protein sequence ID" value="KAF6765774.1"/>
    <property type="molecule type" value="Genomic_DNA"/>
</dbReference>